<dbReference type="Proteomes" id="UP000016931">
    <property type="component" value="Unassembled WGS sequence"/>
</dbReference>
<evidence type="ECO:0000256" key="4">
    <source>
        <dbReference type="ARBA" id="ARBA00023004"/>
    </source>
</evidence>
<comment type="similarity">
    <text evidence="1">Belongs to the adrenodoxin/putidaredoxin family.</text>
</comment>
<dbReference type="SUPFAM" id="SSF54292">
    <property type="entry name" value="2Fe-2S ferredoxin-like"/>
    <property type="match status" value="1"/>
</dbReference>
<dbReference type="Pfam" id="PF00111">
    <property type="entry name" value="Fer2"/>
    <property type="match status" value="1"/>
</dbReference>
<dbReference type="OrthoDB" id="268593at2759"/>
<keyword evidence="9" id="KW-1185">Reference proteome</keyword>
<dbReference type="CDD" id="cd00207">
    <property type="entry name" value="fer2"/>
    <property type="match status" value="1"/>
</dbReference>
<keyword evidence="3" id="KW-0479">Metal-binding</keyword>
<dbReference type="GO" id="GO:0140647">
    <property type="term" value="P:P450-containing electron transport chain"/>
    <property type="evidence" value="ECO:0007669"/>
    <property type="project" value="InterPro"/>
</dbReference>
<evidence type="ECO:0000256" key="3">
    <source>
        <dbReference type="ARBA" id="ARBA00022723"/>
    </source>
</evidence>
<evidence type="ECO:0000313" key="9">
    <source>
        <dbReference type="Proteomes" id="UP000016931"/>
    </source>
</evidence>
<dbReference type="eggNOG" id="KOG3309">
    <property type="taxonomic scope" value="Eukaryota"/>
</dbReference>
<organism evidence="8 9">
    <name type="scientific">Sphaerulina musiva (strain SO2202)</name>
    <name type="common">Poplar stem canker fungus</name>
    <name type="synonym">Septoria musiva</name>
    <dbReference type="NCBI Taxonomy" id="692275"/>
    <lineage>
        <taxon>Eukaryota</taxon>
        <taxon>Fungi</taxon>
        <taxon>Dikarya</taxon>
        <taxon>Ascomycota</taxon>
        <taxon>Pezizomycotina</taxon>
        <taxon>Dothideomycetes</taxon>
        <taxon>Dothideomycetidae</taxon>
        <taxon>Mycosphaerellales</taxon>
        <taxon>Mycosphaerellaceae</taxon>
        <taxon>Sphaerulina</taxon>
    </lineage>
</organism>
<dbReference type="GeneID" id="27899721"/>
<dbReference type="EMBL" id="KB456265">
    <property type="protein sequence ID" value="EMF11768.1"/>
    <property type="molecule type" value="Genomic_DNA"/>
</dbReference>
<dbReference type="InterPro" id="IPR001055">
    <property type="entry name" value="Adrenodoxin-like"/>
</dbReference>
<dbReference type="InterPro" id="IPR018298">
    <property type="entry name" value="Adrenodoxin_Fe-S_BS"/>
</dbReference>
<dbReference type="STRING" id="692275.N1QEZ6"/>
<evidence type="ECO:0000313" key="8">
    <source>
        <dbReference type="EMBL" id="EMF11768.1"/>
    </source>
</evidence>
<comment type="cofactor">
    <cofactor evidence="6">
        <name>[2Fe-2S] cluster</name>
        <dbReference type="ChEBI" id="CHEBI:190135"/>
    </cofactor>
</comment>
<evidence type="ECO:0000259" key="7">
    <source>
        <dbReference type="PROSITE" id="PS51085"/>
    </source>
</evidence>
<dbReference type="HOGENOM" id="CLU_082632_0_1_1"/>
<dbReference type="RefSeq" id="XP_016759889.1">
    <property type="nucleotide sequence ID" value="XM_016902584.1"/>
</dbReference>
<keyword evidence="2" id="KW-0001">2Fe-2S</keyword>
<protein>
    <submittedName>
        <fullName evidence="8">Ferredoxin</fullName>
    </submittedName>
</protein>
<dbReference type="GO" id="GO:0016226">
    <property type="term" value="P:iron-sulfur cluster assembly"/>
    <property type="evidence" value="ECO:0007669"/>
    <property type="project" value="EnsemblFungi"/>
</dbReference>
<dbReference type="GO" id="GO:0006744">
    <property type="term" value="P:ubiquinone biosynthetic process"/>
    <property type="evidence" value="ECO:0007669"/>
    <property type="project" value="EnsemblFungi"/>
</dbReference>
<dbReference type="PROSITE" id="PS51085">
    <property type="entry name" value="2FE2S_FER_2"/>
    <property type="match status" value="1"/>
</dbReference>
<evidence type="ECO:0000256" key="6">
    <source>
        <dbReference type="ARBA" id="ARBA00034078"/>
    </source>
</evidence>
<dbReference type="GO" id="GO:0006784">
    <property type="term" value="P:heme A biosynthetic process"/>
    <property type="evidence" value="ECO:0007669"/>
    <property type="project" value="EnsemblFungi"/>
</dbReference>
<dbReference type="InterPro" id="IPR012675">
    <property type="entry name" value="Beta-grasp_dom_sf"/>
</dbReference>
<proteinExistence type="inferred from homology"/>
<dbReference type="PANTHER" id="PTHR23426">
    <property type="entry name" value="FERREDOXIN/ADRENODOXIN"/>
    <property type="match status" value="1"/>
</dbReference>
<feature type="domain" description="2Fe-2S ferredoxin-type" evidence="7">
    <location>
        <begin position="110"/>
        <end position="213"/>
    </location>
</feature>
<evidence type="ECO:0000256" key="5">
    <source>
        <dbReference type="ARBA" id="ARBA00023014"/>
    </source>
</evidence>
<dbReference type="Gene3D" id="3.10.20.30">
    <property type="match status" value="1"/>
</dbReference>
<evidence type="ECO:0000256" key="2">
    <source>
        <dbReference type="ARBA" id="ARBA00022714"/>
    </source>
</evidence>
<dbReference type="GO" id="GO:0009055">
    <property type="term" value="F:electron transfer activity"/>
    <property type="evidence" value="ECO:0007669"/>
    <property type="project" value="TreeGrafter"/>
</dbReference>
<dbReference type="GO" id="GO:0051537">
    <property type="term" value="F:2 iron, 2 sulfur cluster binding"/>
    <property type="evidence" value="ECO:0007669"/>
    <property type="project" value="UniProtKB-KW"/>
</dbReference>
<sequence length="225" mass="24244">MATGTTCAAASRLISNTIQLGARDCTSLSGSRWQSTPSRALRTQTSSISTTSLSSSRRICSSAQASHSATSCAFRPAPRKHIISPPRRTFASSTIQRHGDITPPKPGEERKVTFVDKEGRDWTFEVADGDNLLDIAQANDLEMEGACGGSCACSTCHVIVADDAMYDKMEEPSDDENDMLDLAFGLTETSRLGCQVVMSKELDGLVVKLPSMTRNLQASDFAEKK</sequence>
<dbReference type="PRINTS" id="PR00355">
    <property type="entry name" value="ADRENODOXIN"/>
</dbReference>
<dbReference type="GO" id="GO:0005759">
    <property type="term" value="C:mitochondrial matrix"/>
    <property type="evidence" value="ECO:0007669"/>
    <property type="project" value="EnsemblFungi"/>
</dbReference>
<dbReference type="InterPro" id="IPR001041">
    <property type="entry name" value="2Fe-2S_ferredoxin-type"/>
</dbReference>
<keyword evidence="4" id="KW-0408">Iron</keyword>
<dbReference type="PROSITE" id="PS00814">
    <property type="entry name" value="ADX"/>
    <property type="match status" value="1"/>
</dbReference>
<dbReference type="GO" id="GO:0046872">
    <property type="term" value="F:metal ion binding"/>
    <property type="evidence" value="ECO:0007669"/>
    <property type="project" value="UniProtKB-KW"/>
</dbReference>
<name>N1QEZ6_SPHMS</name>
<dbReference type="InterPro" id="IPR036010">
    <property type="entry name" value="2Fe-2S_ferredoxin-like_sf"/>
</dbReference>
<accession>N1QEZ6</accession>
<gene>
    <name evidence="8" type="ORF">SEPMUDRAFT_133763</name>
</gene>
<dbReference type="PANTHER" id="PTHR23426:SF65">
    <property type="entry name" value="FERREDOXIN-2, MITOCHONDRIAL"/>
    <property type="match status" value="1"/>
</dbReference>
<dbReference type="GO" id="GO:0016653">
    <property type="term" value="F:oxidoreductase activity, acting on NAD(P)H, heme protein as acceptor"/>
    <property type="evidence" value="ECO:0007669"/>
    <property type="project" value="EnsemblFungi"/>
</dbReference>
<keyword evidence="5" id="KW-0411">Iron-sulfur</keyword>
<dbReference type="OMA" id="CHIIVQD"/>
<reference evidence="8 9" key="1">
    <citation type="journal article" date="2012" name="PLoS Pathog.">
        <title>Diverse lifestyles and strategies of plant pathogenesis encoded in the genomes of eighteen Dothideomycetes fungi.</title>
        <authorList>
            <person name="Ohm R.A."/>
            <person name="Feau N."/>
            <person name="Henrissat B."/>
            <person name="Schoch C.L."/>
            <person name="Horwitz B.A."/>
            <person name="Barry K.W."/>
            <person name="Condon B.J."/>
            <person name="Copeland A.C."/>
            <person name="Dhillon B."/>
            <person name="Glaser F."/>
            <person name="Hesse C.N."/>
            <person name="Kosti I."/>
            <person name="LaButti K."/>
            <person name="Lindquist E.A."/>
            <person name="Lucas S."/>
            <person name="Salamov A.A."/>
            <person name="Bradshaw R.E."/>
            <person name="Ciuffetti L."/>
            <person name="Hamelin R.C."/>
            <person name="Kema G.H.J."/>
            <person name="Lawrence C."/>
            <person name="Scott J.A."/>
            <person name="Spatafora J.W."/>
            <person name="Turgeon B.G."/>
            <person name="de Wit P.J.G.M."/>
            <person name="Zhong S."/>
            <person name="Goodwin S.B."/>
            <person name="Grigoriev I.V."/>
        </authorList>
    </citation>
    <scope>NUCLEOTIDE SEQUENCE [LARGE SCALE GENOMIC DNA]</scope>
    <source>
        <strain evidence="8 9">SO2202</strain>
    </source>
</reference>
<dbReference type="AlphaFoldDB" id="N1QEZ6"/>
<evidence type="ECO:0000256" key="1">
    <source>
        <dbReference type="ARBA" id="ARBA00010914"/>
    </source>
</evidence>